<comment type="caution">
    <text evidence="1">The sequence shown here is derived from an EMBL/GenBank/DDBJ whole genome shotgun (WGS) entry which is preliminary data.</text>
</comment>
<gene>
    <name evidence="1" type="ORF">R1sor_006426</name>
</gene>
<evidence type="ECO:0000313" key="2">
    <source>
        <dbReference type="Proteomes" id="UP001633002"/>
    </source>
</evidence>
<dbReference type="EMBL" id="JBJQOH010000003">
    <property type="protein sequence ID" value="KAL3692775.1"/>
    <property type="molecule type" value="Genomic_DNA"/>
</dbReference>
<sequence>MSNSREEGARLDPDEFHRLVSQRQLYERNLEDARALMVEYQRKILECRRITEEQGDLIREIQFTKDIGLEDKRNIFKQLDMYKMLSMCHICSTQPRDVTNLPYSHYSCCEECMELLKLWRGVQACLMCDDGDQGPDNDSVYSNGSLSPSSDWLLM</sequence>
<dbReference type="InterPro" id="IPR013083">
    <property type="entry name" value="Znf_RING/FYVE/PHD"/>
</dbReference>
<dbReference type="AlphaFoldDB" id="A0ABD3HMG5"/>
<organism evidence="1 2">
    <name type="scientific">Riccia sorocarpa</name>
    <dbReference type="NCBI Taxonomy" id="122646"/>
    <lineage>
        <taxon>Eukaryota</taxon>
        <taxon>Viridiplantae</taxon>
        <taxon>Streptophyta</taxon>
        <taxon>Embryophyta</taxon>
        <taxon>Marchantiophyta</taxon>
        <taxon>Marchantiopsida</taxon>
        <taxon>Marchantiidae</taxon>
        <taxon>Marchantiales</taxon>
        <taxon>Ricciaceae</taxon>
        <taxon>Riccia</taxon>
    </lineage>
</organism>
<protein>
    <submittedName>
        <fullName evidence="1">Uncharacterized protein</fullName>
    </submittedName>
</protein>
<dbReference type="Pfam" id="PF13920">
    <property type="entry name" value="zf-C3HC4_3"/>
    <property type="match status" value="1"/>
</dbReference>
<keyword evidence="2" id="KW-1185">Reference proteome</keyword>
<accession>A0ABD3HMG5</accession>
<dbReference type="Gene3D" id="3.30.40.10">
    <property type="entry name" value="Zinc/RING finger domain, C3HC4 (zinc finger)"/>
    <property type="match status" value="1"/>
</dbReference>
<evidence type="ECO:0000313" key="1">
    <source>
        <dbReference type="EMBL" id="KAL3692775.1"/>
    </source>
</evidence>
<reference evidence="1 2" key="1">
    <citation type="submission" date="2024-09" db="EMBL/GenBank/DDBJ databases">
        <title>Chromosome-scale assembly of Riccia sorocarpa.</title>
        <authorList>
            <person name="Paukszto L."/>
        </authorList>
    </citation>
    <scope>NUCLEOTIDE SEQUENCE [LARGE SCALE GENOMIC DNA]</scope>
    <source>
        <strain evidence="1">LP-2024</strain>
        <tissue evidence="1">Aerial parts of the thallus</tissue>
    </source>
</reference>
<name>A0ABD3HMG5_9MARC</name>
<dbReference type="Proteomes" id="UP001633002">
    <property type="component" value="Unassembled WGS sequence"/>
</dbReference>
<proteinExistence type="predicted"/>